<feature type="signal peptide" evidence="1">
    <location>
        <begin position="1"/>
        <end position="20"/>
    </location>
</feature>
<dbReference type="EMBL" id="WMJY01000004">
    <property type="protein sequence ID" value="MTH28873.1"/>
    <property type="molecule type" value="Genomic_DNA"/>
</dbReference>
<sequence>MKFKHLSIILLGITSLFTSAQEVNTPIKKTNFFTENTTVQLRSQFSIGGASPLGLPREIRAIKSYNPTLQLGIETNFTKWFSAEHKWGIRTGLRVEGKGMKTESRVKDYLTQINYNGSQVKGNFTGEVRTEVRNTYLTIPLLATYNINKQWGVYGGLYFSTAIDKAFGGHVHNGYLRQTNPTGQKLIFEGDKKAEYDFSNEVNNFQWGTQLGAEWKLNNNFLLFGDLTYGFNSLLDNDFEAISFSMHNIYLNIGFGYQF</sequence>
<feature type="domain" description="Outer membrane protein beta-barrel" evidence="2">
    <location>
        <begin position="39"/>
        <end position="235"/>
    </location>
</feature>
<evidence type="ECO:0000256" key="1">
    <source>
        <dbReference type="SAM" id="SignalP"/>
    </source>
</evidence>
<keyword evidence="4" id="KW-1185">Reference proteome</keyword>
<dbReference type="AlphaFoldDB" id="A0A7K1GKC0"/>
<evidence type="ECO:0000259" key="2">
    <source>
        <dbReference type="Pfam" id="PF13568"/>
    </source>
</evidence>
<keyword evidence="1" id="KW-0732">Signal</keyword>
<dbReference type="OrthoDB" id="1014137at2"/>
<proteinExistence type="predicted"/>
<reference evidence="3 4" key="1">
    <citation type="journal article" date="2006" name="Int. J. Syst. Evol. Microbiol.">
        <title>Myroides pelagicus sp. nov., isolated from seawater in Thailand.</title>
        <authorList>
            <person name="Yoon J."/>
            <person name="Maneerat S."/>
            <person name="Kawai F."/>
            <person name="Yokota A."/>
        </authorList>
    </citation>
    <scope>NUCLEOTIDE SEQUENCE [LARGE SCALE GENOMIC DNA]</scope>
    <source>
        <strain evidence="3 4">SM1T</strain>
    </source>
</reference>
<dbReference type="Pfam" id="PF13568">
    <property type="entry name" value="OMP_b-brl_2"/>
    <property type="match status" value="1"/>
</dbReference>
<feature type="chain" id="PRO_5029751643" evidence="1">
    <location>
        <begin position="21"/>
        <end position="259"/>
    </location>
</feature>
<comment type="caution">
    <text evidence="3">The sequence shown here is derived from an EMBL/GenBank/DDBJ whole genome shotgun (WGS) entry which is preliminary data.</text>
</comment>
<organism evidence="3 4">
    <name type="scientific">Myroides pelagicus</name>
    <dbReference type="NCBI Taxonomy" id="270914"/>
    <lineage>
        <taxon>Bacteria</taxon>
        <taxon>Pseudomonadati</taxon>
        <taxon>Bacteroidota</taxon>
        <taxon>Flavobacteriia</taxon>
        <taxon>Flavobacteriales</taxon>
        <taxon>Flavobacteriaceae</taxon>
        <taxon>Myroides</taxon>
    </lineage>
</organism>
<accession>A0A7K1GKC0</accession>
<evidence type="ECO:0000313" key="3">
    <source>
        <dbReference type="EMBL" id="MTH28873.1"/>
    </source>
</evidence>
<dbReference type="RefSeq" id="WP_155034855.1">
    <property type="nucleotide sequence ID" value="NZ_JAYMMG010000009.1"/>
</dbReference>
<dbReference type="SUPFAM" id="SSF56925">
    <property type="entry name" value="OMPA-like"/>
    <property type="match status" value="1"/>
</dbReference>
<dbReference type="InterPro" id="IPR011250">
    <property type="entry name" value="OMP/PagP_B-barrel"/>
</dbReference>
<dbReference type="InterPro" id="IPR025665">
    <property type="entry name" value="Beta-barrel_OMP_2"/>
</dbReference>
<gene>
    <name evidence="3" type="ORF">GJV77_02910</name>
</gene>
<evidence type="ECO:0000313" key="4">
    <source>
        <dbReference type="Proteomes" id="UP000488936"/>
    </source>
</evidence>
<protein>
    <submittedName>
        <fullName evidence="3">Outer membrane beta-barrel protein</fullName>
    </submittedName>
</protein>
<dbReference type="Proteomes" id="UP000488936">
    <property type="component" value="Unassembled WGS sequence"/>
</dbReference>
<name>A0A7K1GKC0_9FLAO</name>
<dbReference type="Gene3D" id="2.40.160.20">
    <property type="match status" value="1"/>
</dbReference>